<dbReference type="Proteomes" id="UP000236735">
    <property type="component" value="Unassembled WGS sequence"/>
</dbReference>
<dbReference type="Gene3D" id="3.40.720.10">
    <property type="entry name" value="Alkaline Phosphatase, subunit A"/>
    <property type="match status" value="2"/>
</dbReference>
<feature type="chain" id="PRO_5009286079" evidence="6">
    <location>
        <begin position="21"/>
        <end position="505"/>
    </location>
</feature>
<dbReference type="PANTHER" id="PTHR10151:SF120">
    <property type="entry name" value="BIS(5'-ADENOSYL)-TRIPHOSPHATASE"/>
    <property type="match status" value="1"/>
</dbReference>
<feature type="binding site" evidence="5">
    <location>
        <begin position="159"/>
        <end position="161"/>
    </location>
    <ligand>
        <name>substrate</name>
    </ligand>
</feature>
<proteinExistence type="predicted"/>
<dbReference type="AlphaFoldDB" id="A0A1H5UFM8"/>
<dbReference type="PIRSF" id="PIRSF031924">
    <property type="entry name" value="Pi-irrepressible_AP"/>
    <property type="match status" value="1"/>
</dbReference>
<dbReference type="PANTHER" id="PTHR10151">
    <property type="entry name" value="ECTONUCLEOTIDE PYROPHOSPHATASE/PHOSPHODIESTERASE"/>
    <property type="match status" value="1"/>
</dbReference>
<keyword evidence="2" id="KW-0479">Metal-binding</keyword>
<dbReference type="GO" id="GO:0004035">
    <property type="term" value="F:alkaline phosphatase activity"/>
    <property type="evidence" value="ECO:0007669"/>
    <property type="project" value="InterPro"/>
</dbReference>
<evidence type="ECO:0000313" key="7">
    <source>
        <dbReference type="EMBL" id="SEF73844.1"/>
    </source>
</evidence>
<dbReference type="InterPro" id="IPR017850">
    <property type="entry name" value="Alkaline_phosphatase_core_sf"/>
</dbReference>
<dbReference type="SUPFAM" id="SSF53649">
    <property type="entry name" value="Alkaline phosphatase-like"/>
    <property type="match status" value="1"/>
</dbReference>
<name>A0A1H5UFM8_XYLRU</name>
<evidence type="ECO:0000256" key="2">
    <source>
        <dbReference type="ARBA" id="ARBA00022723"/>
    </source>
</evidence>
<feature type="binding site" evidence="5">
    <location>
        <position position="99"/>
    </location>
    <ligand>
        <name>substrate</name>
    </ligand>
</feature>
<keyword evidence="3 6" id="KW-0732">Signal</keyword>
<feature type="signal peptide" evidence="6">
    <location>
        <begin position="1"/>
        <end position="20"/>
    </location>
</feature>
<evidence type="ECO:0000256" key="5">
    <source>
        <dbReference type="PIRSR" id="PIRSR031924-51"/>
    </source>
</evidence>
<accession>A0A1H5UFM8</accession>
<dbReference type="InterPro" id="IPR002591">
    <property type="entry name" value="Phosphodiest/P_Trfase"/>
</dbReference>
<sequence length="505" mass="56663">MKKLLLFITMTMCLSAQLQAQTKFNERPKLVVGIMVDQMRWDYLGRYYDQYGDDGLKRLINKGFSCDNCLINYIPTITAIGHTSAYTGTTPAFHGICGNDFQIDGVPVYCTDDKSVDPVGSDNRKKGCMSPKNLLASTIGDQIRLHTDFKSKVIGVSYKDRAAILPAGRSANGAYWLDTENGQFITSTYYRTELPDWAKNYNLELKKNKELQKVGKQVGLYPLCGHITTDMAIAALKGESLGKGEATDMLCVSFSQTDVIGHEWSTRGEHTDEAYIELDKDIARLLKALDDQVGEGNYLLFLSADHGAAHNFQFMIDHKLGGGAWKWSEEIAPQLEKELKDKLNTDLKVISSVLAYRIYLNKKYIAEQGLDEAKVRKTIVDFLKTASHVQFVADFEHVQDAAIPDLIRYRALMGYHPRRSGDIFVVPEPGWYEFSRWSSPVGTTHGEWNPYDAHIPLLFYGWNVKHGATSREVHITDIAPTICQKLHIQQPNACVGEAITEVVGD</sequence>
<dbReference type="EMBL" id="FNUV01000003">
    <property type="protein sequence ID" value="SEF73844.1"/>
    <property type="molecule type" value="Genomic_DNA"/>
</dbReference>
<dbReference type="RefSeq" id="WP_103915518.1">
    <property type="nucleotide sequence ID" value="NZ_FNUV01000003.1"/>
</dbReference>
<evidence type="ECO:0000256" key="3">
    <source>
        <dbReference type="ARBA" id="ARBA00022729"/>
    </source>
</evidence>
<feature type="active site" description="Phosphothreonine intermediate" evidence="4">
    <location>
        <position position="78"/>
    </location>
</feature>
<evidence type="ECO:0000256" key="1">
    <source>
        <dbReference type="ARBA" id="ARBA00022553"/>
    </source>
</evidence>
<evidence type="ECO:0000256" key="4">
    <source>
        <dbReference type="PIRSR" id="PIRSR031924-50"/>
    </source>
</evidence>
<reference evidence="7 8" key="1">
    <citation type="submission" date="2016-10" db="EMBL/GenBank/DDBJ databases">
        <authorList>
            <person name="de Groot N.N."/>
        </authorList>
    </citation>
    <scope>NUCLEOTIDE SEQUENCE [LARGE SCALE GENOMIC DNA]</scope>
    <source>
        <strain evidence="7 8">AR32</strain>
    </source>
</reference>
<dbReference type="InterPro" id="IPR026263">
    <property type="entry name" value="Alkaline_phosphatase_prok"/>
</dbReference>
<gene>
    <name evidence="7" type="ORF">SAMN05216354_1439</name>
</gene>
<dbReference type="Gene3D" id="3.30.1360.150">
    <property type="match status" value="1"/>
</dbReference>
<dbReference type="CDD" id="cd16016">
    <property type="entry name" value="AP-SPAP"/>
    <property type="match status" value="1"/>
</dbReference>
<organism evidence="7 8">
    <name type="scientific">Xylanibacter ruminicola</name>
    <name type="common">Prevotella ruminicola</name>
    <dbReference type="NCBI Taxonomy" id="839"/>
    <lineage>
        <taxon>Bacteria</taxon>
        <taxon>Pseudomonadati</taxon>
        <taxon>Bacteroidota</taxon>
        <taxon>Bacteroidia</taxon>
        <taxon>Bacteroidales</taxon>
        <taxon>Prevotellaceae</taxon>
        <taxon>Xylanibacter</taxon>
    </lineage>
</organism>
<evidence type="ECO:0000256" key="6">
    <source>
        <dbReference type="SAM" id="SignalP"/>
    </source>
</evidence>
<dbReference type="Pfam" id="PF01663">
    <property type="entry name" value="Phosphodiest"/>
    <property type="match status" value="1"/>
</dbReference>
<dbReference type="GO" id="GO:0046872">
    <property type="term" value="F:metal ion binding"/>
    <property type="evidence" value="ECO:0007669"/>
    <property type="project" value="UniProtKB-KW"/>
</dbReference>
<protein>
    <submittedName>
        <fullName evidence="7">Predicted pyrophosphatase or phosphodiesterase, AlkP superfamily</fullName>
    </submittedName>
</protein>
<keyword evidence="1 4" id="KW-0597">Phosphoprotein</keyword>
<evidence type="ECO:0000313" key="8">
    <source>
        <dbReference type="Proteomes" id="UP000236735"/>
    </source>
</evidence>